<sequence length="53" mass="5570">MDAIVPAAVYRACQPMPHRLGGGCLTVVQEGGLSVRDSELLFLQVIHTGGCCV</sequence>
<protein>
    <submittedName>
        <fullName evidence="1">Uncharacterized protein</fullName>
    </submittedName>
</protein>
<reference evidence="1 2" key="1">
    <citation type="submission" date="2023-08" db="EMBL/GenBank/DDBJ databases">
        <title>Functional and genomic diversity of the sorghum phyllosphere microbiome.</title>
        <authorList>
            <person name="Shade A."/>
        </authorList>
    </citation>
    <scope>NUCLEOTIDE SEQUENCE [LARGE SCALE GENOMIC DNA]</scope>
    <source>
        <strain evidence="1 2">SORGH_AS_0335</strain>
    </source>
</reference>
<gene>
    <name evidence="1" type="ORF">QE399_002263</name>
</gene>
<evidence type="ECO:0000313" key="2">
    <source>
        <dbReference type="Proteomes" id="UP001267710"/>
    </source>
</evidence>
<organism evidence="1 2">
    <name type="scientific">Paracidovorax wautersii</name>
    <dbReference type="NCBI Taxonomy" id="1177982"/>
    <lineage>
        <taxon>Bacteria</taxon>
        <taxon>Pseudomonadati</taxon>
        <taxon>Pseudomonadota</taxon>
        <taxon>Betaproteobacteria</taxon>
        <taxon>Burkholderiales</taxon>
        <taxon>Comamonadaceae</taxon>
        <taxon>Paracidovorax</taxon>
    </lineage>
</organism>
<dbReference type="EMBL" id="JAVIZX010000001">
    <property type="protein sequence ID" value="MDR6214574.1"/>
    <property type="molecule type" value="Genomic_DNA"/>
</dbReference>
<keyword evidence="2" id="KW-1185">Reference proteome</keyword>
<dbReference type="Proteomes" id="UP001267710">
    <property type="component" value="Unassembled WGS sequence"/>
</dbReference>
<evidence type="ECO:0000313" key="1">
    <source>
        <dbReference type="EMBL" id="MDR6214574.1"/>
    </source>
</evidence>
<comment type="caution">
    <text evidence="1">The sequence shown here is derived from an EMBL/GenBank/DDBJ whole genome shotgun (WGS) entry which is preliminary data.</text>
</comment>
<proteinExistence type="predicted"/>
<accession>A0ABU1IBG0</accession>
<name>A0ABU1IBG0_9BURK</name>